<dbReference type="GO" id="GO:0004308">
    <property type="term" value="F:exo-alpha-sialidase activity"/>
    <property type="evidence" value="ECO:0007669"/>
    <property type="project" value="InterPro"/>
</dbReference>
<dbReference type="Gene3D" id="2.120.10.10">
    <property type="match status" value="1"/>
</dbReference>
<gene>
    <name evidence="2" type="ORF">S01H1_08359</name>
</gene>
<dbReference type="InterPro" id="IPR026856">
    <property type="entry name" value="Sialidase_fam"/>
</dbReference>
<protein>
    <recommendedName>
        <fullName evidence="1">Sialidase domain-containing protein</fullName>
    </recommendedName>
</protein>
<dbReference type="SUPFAM" id="SSF50939">
    <property type="entry name" value="Sialidases"/>
    <property type="match status" value="1"/>
</dbReference>
<feature type="domain" description="Sialidase" evidence="1">
    <location>
        <begin position="59"/>
        <end position="284"/>
    </location>
</feature>
<dbReference type="GO" id="GO:0005737">
    <property type="term" value="C:cytoplasm"/>
    <property type="evidence" value="ECO:0007669"/>
    <property type="project" value="TreeGrafter"/>
</dbReference>
<sequence length="298" mass="32684">MKRLQNVTIYILALICLTVVLNCETFAREPFFKEVDLFSADNKNYGNFRIPAVVVTPNGTVLAFCEGREKDSDTGDIDIVLKRSFDNGNTWEPLQVVRNDGANCCGNPCPVVDRDTGTVWLVHSHNLGYVHESEIIKGTGDGTRTVWALKSTDDGATWSEPEEITAATKAPNWTWIATGPGIGIQLESGRLVIPCDHAEANTFYLKAHVIYSDDHGETWHLGGTVNTNFIGEPQVVELSDGRLLLNARNCDARLFFVMPFPTVTHTGPYRTIAVSGDGGLTWSESWVDSVLIETGGHG</sequence>
<dbReference type="InterPro" id="IPR036278">
    <property type="entry name" value="Sialidase_sf"/>
</dbReference>
<dbReference type="EMBL" id="BARS01004293">
    <property type="protein sequence ID" value="GAF75905.1"/>
    <property type="molecule type" value="Genomic_DNA"/>
</dbReference>
<dbReference type="GO" id="GO:0016020">
    <property type="term" value="C:membrane"/>
    <property type="evidence" value="ECO:0007669"/>
    <property type="project" value="TreeGrafter"/>
</dbReference>
<dbReference type="PANTHER" id="PTHR10628:SF30">
    <property type="entry name" value="EXO-ALPHA-SIALIDASE"/>
    <property type="match status" value="1"/>
</dbReference>
<dbReference type="InterPro" id="IPR011040">
    <property type="entry name" value="Sialidase"/>
</dbReference>
<organism evidence="2">
    <name type="scientific">marine sediment metagenome</name>
    <dbReference type="NCBI Taxonomy" id="412755"/>
    <lineage>
        <taxon>unclassified sequences</taxon>
        <taxon>metagenomes</taxon>
        <taxon>ecological metagenomes</taxon>
    </lineage>
</organism>
<dbReference type="CDD" id="cd15482">
    <property type="entry name" value="Sialidase_non-viral"/>
    <property type="match status" value="1"/>
</dbReference>
<name>X0TIG6_9ZZZZ</name>
<reference evidence="2" key="1">
    <citation type="journal article" date="2014" name="Front. Microbiol.">
        <title>High frequency of phylogenetically diverse reductive dehalogenase-homologous genes in deep subseafloor sedimentary metagenomes.</title>
        <authorList>
            <person name="Kawai M."/>
            <person name="Futagami T."/>
            <person name="Toyoda A."/>
            <person name="Takaki Y."/>
            <person name="Nishi S."/>
            <person name="Hori S."/>
            <person name="Arai W."/>
            <person name="Tsubouchi T."/>
            <person name="Morono Y."/>
            <person name="Uchiyama I."/>
            <person name="Ito T."/>
            <person name="Fujiyama A."/>
            <person name="Inagaki F."/>
            <person name="Takami H."/>
        </authorList>
    </citation>
    <scope>NUCLEOTIDE SEQUENCE</scope>
    <source>
        <strain evidence="2">Expedition CK06-06</strain>
    </source>
</reference>
<dbReference type="PANTHER" id="PTHR10628">
    <property type="entry name" value="SIALIDASE"/>
    <property type="match status" value="1"/>
</dbReference>
<accession>X0TIG6</accession>
<evidence type="ECO:0000313" key="2">
    <source>
        <dbReference type="EMBL" id="GAF75905.1"/>
    </source>
</evidence>
<comment type="caution">
    <text evidence="2">The sequence shown here is derived from an EMBL/GenBank/DDBJ whole genome shotgun (WGS) entry which is preliminary data.</text>
</comment>
<dbReference type="GO" id="GO:0006689">
    <property type="term" value="P:ganglioside catabolic process"/>
    <property type="evidence" value="ECO:0007669"/>
    <property type="project" value="TreeGrafter"/>
</dbReference>
<dbReference type="AlphaFoldDB" id="X0TIG6"/>
<proteinExistence type="predicted"/>
<feature type="non-terminal residue" evidence="2">
    <location>
        <position position="298"/>
    </location>
</feature>
<evidence type="ECO:0000259" key="1">
    <source>
        <dbReference type="Pfam" id="PF13088"/>
    </source>
</evidence>
<dbReference type="Pfam" id="PF13088">
    <property type="entry name" value="BNR_2"/>
    <property type="match status" value="1"/>
</dbReference>
<dbReference type="GO" id="GO:0009313">
    <property type="term" value="P:oligosaccharide catabolic process"/>
    <property type="evidence" value="ECO:0007669"/>
    <property type="project" value="TreeGrafter"/>
</dbReference>